<feature type="region of interest" description="Disordered" evidence="1">
    <location>
        <begin position="1"/>
        <end position="36"/>
    </location>
</feature>
<evidence type="ECO:0000313" key="2">
    <source>
        <dbReference type="EMBL" id="TGO46888.1"/>
    </source>
</evidence>
<name>A0A4Z1HCJ7_9HELO</name>
<proteinExistence type="predicted"/>
<evidence type="ECO:0000313" key="3">
    <source>
        <dbReference type="Proteomes" id="UP000297527"/>
    </source>
</evidence>
<feature type="compositionally biased region" description="Basic and acidic residues" evidence="1">
    <location>
        <begin position="8"/>
        <end position="17"/>
    </location>
</feature>
<protein>
    <submittedName>
        <fullName evidence="2">Uncharacterized protein</fullName>
    </submittedName>
</protein>
<feature type="compositionally biased region" description="Polar residues" evidence="1">
    <location>
        <begin position="26"/>
        <end position="36"/>
    </location>
</feature>
<dbReference type="Proteomes" id="UP000297527">
    <property type="component" value="Unassembled WGS sequence"/>
</dbReference>
<dbReference type="EMBL" id="PQXN01000302">
    <property type="protein sequence ID" value="TGO46888.1"/>
    <property type="molecule type" value="Genomic_DNA"/>
</dbReference>
<organism evidence="2 3">
    <name type="scientific">Botryotinia convoluta</name>
    <dbReference type="NCBI Taxonomy" id="54673"/>
    <lineage>
        <taxon>Eukaryota</taxon>
        <taxon>Fungi</taxon>
        <taxon>Dikarya</taxon>
        <taxon>Ascomycota</taxon>
        <taxon>Pezizomycotina</taxon>
        <taxon>Leotiomycetes</taxon>
        <taxon>Helotiales</taxon>
        <taxon>Sclerotiniaceae</taxon>
        <taxon>Botryotinia</taxon>
    </lineage>
</organism>
<accession>A0A4Z1HCJ7</accession>
<keyword evidence="3" id="KW-1185">Reference proteome</keyword>
<evidence type="ECO:0000256" key="1">
    <source>
        <dbReference type="SAM" id="MobiDB-lite"/>
    </source>
</evidence>
<dbReference type="AlphaFoldDB" id="A0A4Z1HCJ7"/>
<sequence>MPIFRADTGQHHAEHAQKASYPNKKPQISTVEDWTSNYGESEKKKMLEWTQSKRSETESMKDSQPCSMLEKNLKASGKIC</sequence>
<reference evidence="2 3" key="1">
    <citation type="submission" date="2017-12" db="EMBL/GenBank/DDBJ databases">
        <title>Comparative genomics of Botrytis spp.</title>
        <authorList>
            <person name="Valero-Jimenez C.A."/>
            <person name="Tapia P."/>
            <person name="Veloso J."/>
            <person name="Silva-Moreno E."/>
            <person name="Staats M."/>
            <person name="Valdes J.H."/>
            <person name="Van Kan J.A.L."/>
        </authorList>
    </citation>
    <scope>NUCLEOTIDE SEQUENCE [LARGE SCALE GENOMIC DNA]</scope>
    <source>
        <strain evidence="2 3">MUCL11595</strain>
    </source>
</reference>
<comment type="caution">
    <text evidence="2">The sequence shown here is derived from an EMBL/GenBank/DDBJ whole genome shotgun (WGS) entry which is preliminary data.</text>
</comment>
<gene>
    <name evidence="2" type="ORF">BCON_0303g00110</name>
</gene>